<feature type="chain" id="PRO_5046478134" description="Ricin B lectin domain-containing protein" evidence="1">
    <location>
        <begin position="39"/>
        <end position="169"/>
    </location>
</feature>
<organism evidence="2 3">
    <name type="scientific">Streptomyces aureoversilis</name>
    <dbReference type="NCBI Taxonomy" id="67277"/>
    <lineage>
        <taxon>Bacteria</taxon>
        <taxon>Bacillati</taxon>
        <taxon>Actinomycetota</taxon>
        <taxon>Actinomycetes</taxon>
        <taxon>Kitasatosporales</taxon>
        <taxon>Streptomycetaceae</taxon>
        <taxon>Streptomyces</taxon>
    </lineage>
</organism>
<evidence type="ECO:0000256" key="1">
    <source>
        <dbReference type="SAM" id="SignalP"/>
    </source>
</evidence>
<keyword evidence="3" id="KW-1185">Reference proteome</keyword>
<name>A0ABW0A292_9ACTN</name>
<comment type="caution">
    <text evidence="2">The sequence shown here is derived from an EMBL/GenBank/DDBJ whole genome shotgun (WGS) entry which is preliminary data.</text>
</comment>
<accession>A0ABW0A292</accession>
<dbReference type="EMBL" id="JBHSKJ010000010">
    <property type="protein sequence ID" value="MFC5146825.1"/>
    <property type="molecule type" value="Genomic_DNA"/>
</dbReference>
<dbReference type="RefSeq" id="WP_382043691.1">
    <property type="nucleotide sequence ID" value="NZ_JBHSKJ010000010.1"/>
</dbReference>
<protein>
    <recommendedName>
        <fullName evidence="4">Ricin B lectin domain-containing protein</fullName>
    </recommendedName>
</protein>
<feature type="signal peptide" evidence="1">
    <location>
        <begin position="1"/>
        <end position="38"/>
    </location>
</feature>
<dbReference type="InterPro" id="IPR035992">
    <property type="entry name" value="Ricin_B-like_lectins"/>
</dbReference>
<sequence>MFTHAARPRWGVKARHALFGAAVATTLLTGLSPTPAGATPNADVAQTWSAEADVPFVRIQNYESKHCLYRRDERVLTGPCNPHAMAHHWALGSDNTLRNIADSRQCLGDWEGGFGSFLCNGNHTKWTRYSDGSVKNWGTKKCLTIDPATRAPHTGDCNHTDFQRWAFKS</sequence>
<proteinExistence type="predicted"/>
<evidence type="ECO:0008006" key="4">
    <source>
        <dbReference type="Google" id="ProtNLM"/>
    </source>
</evidence>
<evidence type="ECO:0000313" key="3">
    <source>
        <dbReference type="Proteomes" id="UP001596222"/>
    </source>
</evidence>
<dbReference type="SUPFAM" id="SSF50370">
    <property type="entry name" value="Ricin B-like lectins"/>
    <property type="match status" value="1"/>
</dbReference>
<dbReference type="Proteomes" id="UP001596222">
    <property type="component" value="Unassembled WGS sequence"/>
</dbReference>
<dbReference type="Gene3D" id="2.80.10.50">
    <property type="match status" value="1"/>
</dbReference>
<evidence type="ECO:0000313" key="2">
    <source>
        <dbReference type="EMBL" id="MFC5146825.1"/>
    </source>
</evidence>
<dbReference type="PROSITE" id="PS50231">
    <property type="entry name" value="RICIN_B_LECTIN"/>
    <property type="match status" value="1"/>
</dbReference>
<keyword evidence="1" id="KW-0732">Signal</keyword>
<gene>
    <name evidence="2" type="ORF">ACFPP6_19315</name>
</gene>
<reference evidence="3" key="1">
    <citation type="journal article" date="2019" name="Int. J. Syst. Evol. Microbiol.">
        <title>The Global Catalogue of Microorganisms (GCM) 10K type strain sequencing project: providing services to taxonomists for standard genome sequencing and annotation.</title>
        <authorList>
            <consortium name="The Broad Institute Genomics Platform"/>
            <consortium name="The Broad Institute Genome Sequencing Center for Infectious Disease"/>
            <person name="Wu L."/>
            <person name="Ma J."/>
        </authorList>
    </citation>
    <scope>NUCLEOTIDE SEQUENCE [LARGE SCALE GENOMIC DNA]</scope>
    <source>
        <strain evidence="3">CGMCC 4.1641</strain>
    </source>
</reference>